<evidence type="ECO:0000313" key="2">
    <source>
        <dbReference type="EMBL" id="USG67105.1"/>
    </source>
</evidence>
<dbReference type="RefSeq" id="WP_251874208.1">
    <property type="nucleotide sequence ID" value="NZ_CP098755.1"/>
</dbReference>
<evidence type="ECO:0000256" key="1">
    <source>
        <dbReference type="SAM" id="Phobius"/>
    </source>
</evidence>
<accession>A0ABY4WMM9</accession>
<proteinExistence type="predicted"/>
<sequence>MMKFMDIGFGPSLMMIMYFLVIVAFYGFILYFLISVLRFMKNKTENDRAQNQKLDSLIQMLKERSEKE</sequence>
<keyword evidence="3" id="KW-1185">Reference proteome</keyword>
<feature type="transmembrane region" description="Helical" evidence="1">
    <location>
        <begin position="12"/>
        <end position="34"/>
    </location>
</feature>
<organism evidence="2 3">
    <name type="scientific">Brevibacillus ruminantium</name>
    <dbReference type="NCBI Taxonomy" id="2950604"/>
    <lineage>
        <taxon>Bacteria</taxon>
        <taxon>Bacillati</taxon>
        <taxon>Bacillota</taxon>
        <taxon>Bacilli</taxon>
        <taxon>Bacillales</taxon>
        <taxon>Paenibacillaceae</taxon>
        <taxon>Brevibacillus</taxon>
    </lineage>
</organism>
<reference evidence="2" key="1">
    <citation type="submission" date="2022-06" db="EMBL/GenBank/DDBJ databases">
        <title>Genome sequencing of Brevibacillus sp. BB3-R1.</title>
        <authorList>
            <person name="Heo J."/>
            <person name="Lee D."/>
            <person name="Won M."/>
            <person name="Han B.-H."/>
            <person name="Hong S.-B."/>
            <person name="Kwon S.-W."/>
        </authorList>
    </citation>
    <scope>NUCLEOTIDE SEQUENCE</scope>
    <source>
        <strain evidence="2">BB3-R1</strain>
    </source>
</reference>
<name>A0ABY4WMM9_9BACL</name>
<gene>
    <name evidence="2" type="ORF">NDK47_07380</name>
</gene>
<keyword evidence="1" id="KW-0472">Membrane</keyword>
<evidence type="ECO:0000313" key="3">
    <source>
        <dbReference type="Proteomes" id="UP001056500"/>
    </source>
</evidence>
<keyword evidence="1" id="KW-1133">Transmembrane helix</keyword>
<dbReference type="EMBL" id="CP098755">
    <property type="protein sequence ID" value="USG67105.1"/>
    <property type="molecule type" value="Genomic_DNA"/>
</dbReference>
<evidence type="ECO:0008006" key="4">
    <source>
        <dbReference type="Google" id="ProtNLM"/>
    </source>
</evidence>
<dbReference type="Proteomes" id="UP001056500">
    <property type="component" value="Chromosome"/>
</dbReference>
<protein>
    <recommendedName>
        <fullName evidence="4">DUF4083 domain-containing protein</fullName>
    </recommendedName>
</protein>
<keyword evidence="1" id="KW-0812">Transmembrane</keyword>